<dbReference type="AlphaFoldDB" id="A0A0A9BDR7"/>
<name>A0A0A9BDR7_ARUDO</name>
<reference evidence="2" key="1">
    <citation type="submission" date="2014-09" db="EMBL/GenBank/DDBJ databases">
        <authorList>
            <person name="Magalhaes I.L.F."/>
            <person name="Oliveira U."/>
            <person name="Santos F.R."/>
            <person name="Vidigal T.H.D.A."/>
            <person name="Brescovit A.D."/>
            <person name="Santos A.J."/>
        </authorList>
    </citation>
    <scope>NUCLEOTIDE SEQUENCE</scope>
    <source>
        <tissue evidence="2">Shoot tissue taken approximately 20 cm above the soil surface</tissue>
    </source>
</reference>
<sequence>MSGPEARANFPLTGGAGSGGTLSPTLRAKLEKCCTASSTPVQNGGNVSRTGGDGRGARRDDEEVVKGEHGGDGDEYIEEMIRELTYNGSVEIQHPSSSTAAACSSSAIR</sequence>
<evidence type="ECO:0000256" key="1">
    <source>
        <dbReference type="SAM" id="MobiDB-lite"/>
    </source>
</evidence>
<proteinExistence type="predicted"/>
<feature type="region of interest" description="Disordered" evidence="1">
    <location>
        <begin position="36"/>
        <end position="73"/>
    </location>
</feature>
<feature type="compositionally biased region" description="Basic and acidic residues" evidence="1">
    <location>
        <begin position="55"/>
        <end position="72"/>
    </location>
</feature>
<evidence type="ECO:0000313" key="2">
    <source>
        <dbReference type="EMBL" id="JAD59385.1"/>
    </source>
</evidence>
<accession>A0A0A9BDR7</accession>
<protein>
    <submittedName>
        <fullName evidence="2">Uncharacterized protein</fullName>
    </submittedName>
</protein>
<reference evidence="2" key="2">
    <citation type="journal article" date="2015" name="Data Brief">
        <title>Shoot transcriptome of the giant reed, Arundo donax.</title>
        <authorList>
            <person name="Barrero R.A."/>
            <person name="Guerrero F.D."/>
            <person name="Moolhuijzen P."/>
            <person name="Goolsby J.A."/>
            <person name="Tidwell J."/>
            <person name="Bellgard S.E."/>
            <person name="Bellgard M.I."/>
        </authorList>
    </citation>
    <scope>NUCLEOTIDE SEQUENCE</scope>
    <source>
        <tissue evidence="2">Shoot tissue taken approximately 20 cm above the soil surface</tissue>
    </source>
</reference>
<feature type="region of interest" description="Disordered" evidence="1">
    <location>
        <begin position="1"/>
        <end position="23"/>
    </location>
</feature>
<organism evidence="2">
    <name type="scientific">Arundo donax</name>
    <name type="common">Giant reed</name>
    <name type="synonym">Donax arundinaceus</name>
    <dbReference type="NCBI Taxonomy" id="35708"/>
    <lineage>
        <taxon>Eukaryota</taxon>
        <taxon>Viridiplantae</taxon>
        <taxon>Streptophyta</taxon>
        <taxon>Embryophyta</taxon>
        <taxon>Tracheophyta</taxon>
        <taxon>Spermatophyta</taxon>
        <taxon>Magnoliopsida</taxon>
        <taxon>Liliopsida</taxon>
        <taxon>Poales</taxon>
        <taxon>Poaceae</taxon>
        <taxon>PACMAD clade</taxon>
        <taxon>Arundinoideae</taxon>
        <taxon>Arundineae</taxon>
        <taxon>Arundo</taxon>
    </lineage>
</organism>
<dbReference type="EMBL" id="GBRH01238510">
    <property type="protein sequence ID" value="JAD59385.1"/>
    <property type="molecule type" value="Transcribed_RNA"/>
</dbReference>
<feature type="compositionally biased region" description="Polar residues" evidence="1">
    <location>
        <begin position="36"/>
        <end position="48"/>
    </location>
</feature>